<evidence type="ECO:0000256" key="1">
    <source>
        <dbReference type="SAM" id="Phobius"/>
    </source>
</evidence>
<keyword evidence="1" id="KW-0812">Transmembrane</keyword>
<feature type="transmembrane region" description="Helical" evidence="1">
    <location>
        <begin position="68"/>
        <end position="88"/>
    </location>
</feature>
<evidence type="ECO:0000313" key="2">
    <source>
        <dbReference type="EMBL" id="SHI98493.1"/>
    </source>
</evidence>
<gene>
    <name evidence="2" type="ORF">SAMN02745163_01171</name>
</gene>
<feature type="transmembrane region" description="Helical" evidence="1">
    <location>
        <begin position="6"/>
        <end position="24"/>
    </location>
</feature>
<accession>A0A1M6FLG7</accession>
<sequence length="108" mass="12333">MQFFITLVVVVVSFFVFNTIFNMLSISSELFNKIQTYTNKLKRKNLCKVLSGIVILLILLFINDILKAGIYGFGVAACLSITLNDALFQEPLQQSIKPISKKKNKWKR</sequence>
<dbReference type="AlphaFoldDB" id="A0A1M6FLG7"/>
<evidence type="ECO:0000313" key="3">
    <source>
        <dbReference type="Proteomes" id="UP000184310"/>
    </source>
</evidence>
<reference evidence="2 3" key="1">
    <citation type="submission" date="2016-11" db="EMBL/GenBank/DDBJ databases">
        <authorList>
            <person name="Jaros S."/>
            <person name="Januszkiewicz K."/>
            <person name="Wedrychowicz H."/>
        </authorList>
    </citation>
    <scope>NUCLEOTIDE SEQUENCE [LARGE SCALE GENOMIC DNA]</scope>
    <source>
        <strain evidence="2 3">DSM 21758</strain>
    </source>
</reference>
<name>A0A1M6FLG7_9CLOT</name>
<feature type="transmembrane region" description="Helical" evidence="1">
    <location>
        <begin position="45"/>
        <end position="62"/>
    </location>
</feature>
<protein>
    <submittedName>
        <fullName evidence="2">Uncharacterized protein</fullName>
    </submittedName>
</protein>
<proteinExistence type="predicted"/>
<keyword evidence="1" id="KW-0472">Membrane</keyword>
<keyword evidence="1" id="KW-1133">Transmembrane helix</keyword>
<dbReference type="RefSeq" id="WP_072985728.1">
    <property type="nucleotide sequence ID" value="NZ_FQZB01000005.1"/>
</dbReference>
<organism evidence="2 3">
    <name type="scientific">Clostridium cavendishii DSM 21758</name>
    <dbReference type="NCBI Taxonomy" id="1121302"/>
    <lineage>
        <taxon>Bacteria</taxon>
        <taxon>Bacillati</taxon>
        <taxon>Bacillota</taxon>
        <taxon>Clostridia</taxon>
        <taxon>Eubacteriales</taxon>
        <taxon>Clostridiaceae</taxon>
        <taxon>Clostridium</taxon>
    </lineage>
</organism>
<keyword evidence="3" id="KW-1185">Reference proteome</keyword>
<dbReference type="Proteomes" id="UP000184310">
    <property type="component" value="Unassembled WGS sequence"/>
</dbReference>
<dbReference type="EMBL" id="FQZB01000005">
    <property type="protein sequence ID" value="SHI98493.1"/>
    <property type="molecule type" value="Genomic_DNA"/>
</dbReference>